<name>Q3C1D1_SILLA</name>
<dbReference type="AlphaFoldDB" id="Q3C1D1"/>
<sequence length="35" mass="3733">MAPSSPLDNLKTRAFIITYIPLQVTSDNGNASTPV</sequence>
<protein>
    <submittedName>
        <fullName evidence="1">Male reproductive organ-specific protein 4</fullName>
    </submittedName>
</protein>
<reference evidence="1" key="1">
    <citation type="journal article" date="2006" name="Genes Genet. Syst.">
        <title>An anther- and petal-specific gene SlMF1 is a multicopy gene with homologous sequences on sex chromosomes.</title>
        <authorList>
            <person name="Matsunaga S."/>
            <person name="Lebel-Hardenack S."/>
            <person name="Kejnovsky E."/>
            <person name="Vyskot B."/>
            <person name="Grant S.R."/>
            <person name="Kawano S."/>
        </authorList>
    </citation>
    <scope>NUCLEOTIDE SEQUENCE</scope>
</reference>
<accession>Q3C1D1</accession>
<dbReference type="EMBL" id="AB238691">
    <property type="protein sequence ID" value="BAE46803.1"/>
    <property type="molecule type" value="mRNA"/>
</dbReference>
<proteinExistence type="evidence at transcript level"/>
<evidence type="ECO:0000313" key="1">
    <source>
        <dbReference type="EMBL" id="BAE46803.1"/>
    </source>
</evidence>
<organism evidence="1">
    <name type="scientific">Silene latifolia</name>
    <name type="common">White campion</name>
    <name type="synonym">Bladder campion</name>
    <dbReference type="NCBI Taxonomy" id="37657"/>
    <lineage>
        <taxon>Eukaryota</taxon>
        <taxon>Viridiplantae</taxon>
        <taxon>Streptophyta</taxon>
        <taxon>Embryophyta</taxon>
        <taxon>Tracheophyta</taxon>
        <taxon>Spermatophyta</taxon>
        <taxon>Magnoliopsida</taxon>
        <taxon>eudicotyledons</taxon>
        <taxon>Gunneridae</taxon>
        <taxon>Pentapetalae</taxon>
        <taxon>Caryophyllales</taxon>
        <taxon>Caryophyllaceae</taxon>
        <taxon>Sileneae</taxon>
        <taxon>Silene</taxon>
        <taxon>Silene subgen. Behenantha</taxon>
        <taxon>Silene sect. Melandrium</taxon>
    </lineage>
</organism>
<gene>
    <name evidence="1" type="primary">MROS4</name>
</gene>